<evidence type="ECO:0000313" key="1">
    <source>
        <dbReference type="EMBL" id="CAE0260244.1"/>
    </source>
</evidence>
<gene>
    <name evidence="1" type="ORF">PBIL07802_LOCUS22523</name>
</gene>
<dbReference type="Gene3D" id="6.10.140.620">
    <property type="match status" value="1"/>
</dbReference>
<organism evidence="1">
    <name type="scientific">Palpitomonas bilix</name>
    <dbReference type="NCBI Taxonomy" id="652834"/>
    <lineage>
        <taxon>Eukaryota</taxon>
        <taxon>Eukaryota incertae sedis</taxon>
    </lineage>
</organism>
<proteinExistence type="predicted"/>
<sequence length="142" mass="15876">MGEGKDRLPFSLQGALVQLSFVYPYLPLICVDFGTFKHTCCEHLHVSFRPSCYISAILCSNRASVKLRAPPSLTPPPPCPLCFFLSLSLFYDYQGETANKDAIPDIVDTMKRFNAKRKLKQGILGVMAMNQMKRLADSLGKK</sequence>
<protein>
    <submittedName>
        <fullName evidence="1">Uncharacterized protein</fullName>
    </submittedName>
</protein>
<accession>A0A7S3GAU1</accession>
<dbReference type="EMBL" id="HBIB01034741">
    <property type="protein sequence ID" value="CAE0260244.1"/>
    <property type="molecule type" value="Transcribed_RNA"/>
</dbReference>
<dbReference type="AlphaFoldDB" id="A0A7S3GAU1"/>
<name>A0A7S3GAU1_9EUKA</name>
<reference evidence="1" key="1">
    <citation type="submission" date="2021-01" db="EMBL/GenBank/DDBJ databases">
        <authorList>
            <person name="Corre E."/>
            <person name="Pelletier E."/>
            <person name="Niang G."/>
            <person name="Scheremetjew M."/>
            <person name="Finn R."/>
            <person name="Kale V."/>
            <person name="Holt S."/>
            <person name="Cochrane G."/>
            <person name="Meng A."/>
            <person name="Brown T."/>
            <person name="Cohen L."/>
        </authorList>
    </citation>
    <scope>NUCLEOTIDE SEQUENCE</scope>
    <source>
        <strain evidence="1">NIES-2562</strain>
    </source>
</reference>